<dbReference type="SUPFAM" id="SSF88713">
    <property type="entry name" value="Glycoside hydrolase/deacetylase"/>
    <property type="match status" value="1"/>
</dbReference>
<evidence type="ECO:0000313" key="7">
    <source>
        <dbReference type="EMBL" id="GEO98742.1"/>
    </source>
</evidence>
<evidence type="ECO:0000256" key="1">
    <source>
        <dbReference type="ARBA" id="ARBA00003236"/>
    </source>
</evidence>
<keyword evidence="7" id="KW-0326">Glycosidase</keyword>
<dbReference type="PANTHER" id="PTHR34216:SF11">
    <property type="entry name" value="CHITOOLIGOSACCHARIDE DEACETYLASE"/>
    <property type="match status" value="1"/>
</dbReference>
<organism evidence="7 8">
    <name type="scientific">Methylobacterium haplocladii</name>
    <dbReference type="NCBI Taxonomy" id="1176176"/>
    <lineage>
        <taxon>Bacteria</taxon>
        <taxon>Pseudomonadati</taxon>
        <taxon>Pseudomonadota</taxon>
        <taxon>Alphaproteobacteria</taxon>
        <taxon>Hyphomicrobiales</taxon>
        <taxon>Methylobacteriaceae</taxon>
        <taxon>Methylobacterium</taxon>
    </lineage>
</organism>
<comment type="caution">
    <text evidence="7">The sequence shown here is derived from an EMBL/GenBank/DDBJ whole genome shotgun (WGS) entry which is preliminary data.</text>
</comment>
<dbReference type="InterPro" id="IPR002509">
    <property type="entry name" value="NODB_dom"/>
</dbReference>
<dbReference type="InterPro" id="IPR051398">
    <property type="entry name" value="Polysacch_Deacetylase"/>
</dbReference>
<protein>
    <recommendedName>
        <fullName evidence="3">Chitooligosaccharide deacetylase</fullName>
    </recommendedName>
    <alternativeName>
        <fullName evidence="5">Nodulation protein B</fullName>
    </alternativeName>
</protein>
<keyword evidence="7" id="KW-0858">Xylan degradation</keyword>
<evidence type="ECO:0000256" key="2">
    <source>
        <dbReference type="ARBA" id="ARBA00010973"/>
    </source>
</evidence>
<dbReference type="CDD" id="cd10967">
    <property type="entry name" value="CE4_GLA_like_6s"/>
    <property type="match status" value="1"/>
</dbReference>
<dbReference type="PANTHER" id="PTHR34216">
    <property type="match status" value="1"/>
</dbReference>
<gene>
    <name evidence="7" type="ORF">MHA02_11300</name>
</gene>
<sequence>MTGTVQAPMREPLQRRLARLAARTIRTRTAQARPHAPLVSFTFDDIPDSAAERGAAILEEAGGSGTFYVAGSLVGAVEPTRRLASRDQCRDLHRRGHEIGCHTFSHRAVSELGRATLANDIAKNAGFLGEIDPGIALVNFAYPFNTTSLRAKRQLEAHYASCRGGVPGINAGRIDLGFLRAVELADACIDAETARSWIARAVEARGWLVFFSHGISERPEPWGCHPDLLRAAVSEARRQGAAIVTMRDALRQVFAGDRALAS</sequence>
<dbReference type="EMBL" id="BJZT01000009">
    <property type="protein sequence ID" value="GEO98742.1"/>
    <property type="molecule type" value="Genomic_DNA"/>
</dbReference>
<evidence type="ECO:0000313" key="8">
    <source>
        <dbReference type="Proteomes" id="UP000321258"/>
    </source>
</evidence>
<evidence type="ECO:0000256" key="4">
    <source>
        <dbReference type="ARBA" id="ARBA00022729"/>
    </source>
</evidence>
<comment type="function">
    <text evidence="1">Is involved in generating a small heat-stable compound (Nod), an acylated oligomer of N-acetylglucosamine, that stimulates mitosis in various plant protoplasts.</text>
</comment>
<dbReference type="GO" id="GO:0016798">
    <property type="term" value="F:hydrolase activity, acting on glycosyl bonds"/>
    <property type="evidence" value="ECO:0007669"/>
    <property type="project" value="UniProtKB-KW"/>
</dbReference>
<dbReference type="Pfam" id="PF01522">
    <property type="entry name" value="Polysacc_deac_1"/>
    <property type="match status" value="1"/>
</dbReference>
<reference evidence="7 8" key="1">
    <citation type="submission" date="2019-07" db="EMBL/GenBank/DDBJ databases">
        <title>Whole genome shotgun sequence of Methylobacterium haplocladii NBRC 107714.</title>
        <authorList>
            <person name="Hosoyama A."/>
            <person name="Uohara A."/>
            <person name="Ohji S."/>
            <person name="Ichikawa N."/>
        </authorList>
    </citation>
    <scope>NUCLEOTIDE SEQUENCE [LARGE SCALE GENOMIC DNA]</scope>
    <source>
        <strain evidence="7 8">NBRC 107714</strain>
    </source>
</reference>
<evidence type="ECO:0000256" key="3">
    <source>
        <dbReference type="ARBA" id="ARBA00020071"/>
    </source>
</evidence>
<dbReference type="RefSeq" id="WP_147077438.1">
    <property type="nucleotide sequence ID" value="NZ_BJZT01000009.1"/>
</dbReference>
<dbReference type="AlphaFoldDB" id="A0A512IM84"/>
<keyword evidence="7" id="KW-0378">Hydrolase</keyword>
<dbReference type="Proteomes" id="UP000321258">
    <property type="component" value="Unassembled WGS sequence"/>
</dbReference>
<dbReference type="GO" id="GO:0045493">
    <property type="term" value="P:xylan catabolic process"/>
    <property type="evidence" value="ECO:0007669"/>
    <property type="project" value="UniProtKB-KW"/>
</dbReference>
<evidence type="ECO:0000259" key="6">
    <source>
        <dbReference type="PROSITE" id="PS51677"/>
    </source>
</evidence>
<keyword evidence="4" id="KW-0732">Signal</keyword>
<comment type="similarity">
    <text evidence="2">Belongs to the polysaccharide deacetylase family.</text>
</comment>
<name>A0A512IM84_9HYPH</name>
<accession>A0A512IM84</accession>
<dbReference type="Gene3D" id="3.20.20.370">
    <property type="entry name" value="Glycoside hydrolase/deacetylase"/>
    <property type="match status" value="1"/>
</dbReference>
<dbReference type="InterPro" id="IPR011330">
    <property type="entry name" value="Glyco_hydro/deAcase_b/a-brl"/>
</dbReference>
<keyword evidence="8" id="KW-1185">Reference proteome</keyword>
<feature type="domain" description="NodB homology" evidence="6">
    <location>
        <begin position="37"/>
        <end position="262"/>
    </location>
</feature>
<dbReference type="OrthoDB" id="2795102at2"/>
<dbReference type="PROSITE" id="PS51677">
    <property type="entry name" value="NODB"/>
    <property type="match status" value="1"/>
</dbReference>
<proteinExistence type="inferred from homology"/>
<keyword evidence="7" id="KW-0624">Polysaccharide degradation</keyword>
<dbReference type="GO" id="GO:0016810">
    <property type="term" value="F:hydrolase activity, acting on carbon-nitrogen (but not peptide) bonds"/>
    <property type="evidence" value="ECO:0007669"/>
    <property type="project" value="InterPro"/>
</dbReference>
<keyword evidence="7" id="KW-0119">Carbohydrate metabolism</keyword>
<evidence type="ECO:0000256" key="5">
    <source>
        <dbReference type="ARBA" id="ARBA00032976"/>
    </source>
</evidence>